<reference evidence="1" key="1">
    <citation type="submission" date="2022-07" db="EMBL/GenBank/DDBJ databases">
        <authorList>
            <person name="Trinca V."/>
            <person name="Uliana J.V.C."/>
            <person name="Torres T.T."/>
            <person name="Ward R.J."/>
            <person name="Monesi N."/>
        </authorList>
    </citation>
    <scope>NUCLEOTIDE SEQUENCE</scope>
    <source>
        <strain evidence="1">HSMRA1968</strain>
        <tissue evidence="1">Whole embryos</tissue>
    </source>
</reference>
<feature type="non-terminal residue" evidence="1">
    <location>
        <position position="1"/>
    </location>
</feature>
<evidence type="ECO:0000313" key="1">
    <source>
        <dbReference type="EMBL" id="KAJ6636610.1"/>
    </source>
</evidence>
<protein>
    <submittedName>
        <fullName evidence="1">Uncharacterized protein</fullName>
    </submittedName>
</protein>
<sequence length="64" mass="7956">SDLMKEIKRFQRMQIDLKSNLDRLQWRLDCESKIYHSVMDQYHKMQMDLYYLKNLNEKTSARDL</sequence>
<evidence type="ECO:0000313" key="2">
    <source>
        <dbReference type="Proteomes" id="UP001151699"/>
    </source>
</evidence>
<organism evidence="1 2">
    <name type="scientific">Pseudolycoriella hygida</name>
    <dbReference type="NCBI Taxonomy" id="35572"/>
    <lineage>
        <taxon>Eukaryota</taxon>
        <taxon>Metazoa</taxon>
        <taxon>Ecdysozoa</taxon>
        <taxon>Arthropoda</taxon>
        <taxon>Hexapoda</taxon>
        <taxon>Insecta</taxon>
        <taxon>Pterygota</taxon>
        <taxon>Neoptera</taxon>
        <taxon>Endopterygota</taxon>
        <taxon>Diptera</taxon>
        <taxon>Nematocera</taxon>
        <taxon>Sciaroidea</taxon>
        <taxon>Sciaridae</taxon>
        <taxon>Pseudolycoriella</taxon>
    </lineage>
</organism>
<comment type="caution">
    <text evidence="1">The sequence shown here is derived from an EMBL/GenBank/DDBJ whole genome shotgun (WGS) entry which is preliminary data.</text>
</comment>
<dbReference type="EMBL" id="WJQU01000004">
    <property type="protein sequence ID" value="KAJ6636610.1"/>
    <property type="molecule type" value="Genomic_DNA"/>
</dbReference>
<dbReference type="AlphaFoldDB" id="A0A9Q0RWD2"/>
<proteinExistence type="predicted"/>
<accession>A0A9Q0RWD2</accession>
<name>A0A9Q0RWD2_9DIPT</name>
<gene>
    <name evidence="1" type="ORF">Bhyg_15201</name>
</gene>
<feature type="non-terminal residue" evidence="1">
    <location>
        <position position="64"/>
    </location>
</feature>
<dbReference type="Proteomes" id="UP001151699">
    <property type="component" value="Chromosome C"/>
</dbReference>
<dbReference type="OrthoDB" id="6615663at2759"/>
<keyword evidence="2" id="KW-1185">Reference proteome</keyword>